<dbReference type="OrthoDB" id="5960227at2759"/>
<dbReference type="SMART" id="SM00271">
    <property type="entry name" value="DnaJ"/>
    <property type="match status" value="1"/>
</dbReference>
<dbReference type="CDD" id="cd06257">
    <property type="entry name" value="DnaJ"/>
    <property type="match status" value="1"/>
</dbReference>
<dbReference type="InterPro" id="IPR053025">
    <property type="entry name" value="Mito_ATP_Synthase-Asso"/>
</dbReference>
<dbReference type="Pfam" id="PF00226">
    <property type="entry name" value="DnaJ"/>
    <property type="match status" value="1"/>
</dbReference>
<dbReference type="InterPro" id="IPR018253">
    <property type="entry name" value="DnaJ_domain_CS"/>
</dbReference>
<organism evidence="1 2">
    <name type="scientific">Paramuricea clavata</name>
    <name type="common">Red gorgonian</name>
    <name type="synonym">Violescent sea-whip</name>
    <dbReference type="NCBI Taxonomy" id="317549"/>
    <lineage>
        <taxon>Eukaryota</taxon>
        <taxon>Metazoa</taxon>
        <taxon>Cnidaria</taxon>
        <taxon>Anthozoa</taxon>
        <taxon>Octocorallia</taxon>
        <taxon>Malacalcyonacea</taxon>
        <taxon>Plexauridae</taxon>
        <taxon>Paramuricea</taxon>
    </lineage>
</organism>
<dbReference type="Proteomes" id="UP001152795">
    <property type="component" value="Unassembled WGS sequence"/>
</dbReference>
<comment type="caution">
    <text evidence="1">The sequence shown here is derived from an EMBL/GenBank/DDBJ whole genome shotgun (WGS) entry which is preliminary data.</text>
</comment>
<dbReference type="Gene3D" id="1.10.287.110">
    <property type="entry name" value="DnaJ domain"/>
    <property type="match status" value="1"/>
</dbReference>
<dbReference type="PRINTS" id="PR00625">
    <property type="entry name" value="JDOMAIN"/>
</dbReference>
<dbReference type="InterPro" id="IPR036869">
    <property type="entry name" value="J_dom_sf"/>
</dbReference>
<name>A0A7D9HHQ6_PARCT</name>
<dbReference type="PROSITE" id="PS00636">
    <property type="entry name" value="DNAJ_1"/>
    <property type="match status" value="1"/>
</dbReference>
<keyword evidence="2" id="KW-1185">Reference proteome</keyword>
<evidence type="ECO:0000313" key="2">
    <source>
        <dbReference type="Proteomes" id="UP001152795"/>
    </source>
</evidence>
<dbReference type="PANTHER" id="PTHR44873">
    <property type="entry name" value="DNAJ HOMOLOG SUBFAMILY C MEMBER 30, MITOCHONDRIAL"/>
    <property type="match status" value="1"/>
</dbReference>
<protein>
    <submittedName>
        <fullName evidence="1">Uncharacterized protein</fullName>
    </submittedName>
</protein>
<dbReference type="EMBL" id="CACRXK020000445">
    <property type="protein sequence ID" value="CAB3981927.1"/>
    <property type="molecule type" value="Genomic_DNA"/>
</dbReference>
<gene>
    <name evidence="1" type="ORF">PACLA_8A046271</name>
</gene>
<proteinExistence type="predicted"/>
<dbReference type="PANTHER" id="PTHR44873:SF1">
    <property type="entry name" value="DNAJ HOMOLOG SUBFAMILY C MEMBER 30, MITOCHONDRIAL"/>
    <property type="match status" value="1"/>
</dbReference>
<reference evidence="1" key="1">
    <citation type="submission" date="2020-04" db="EMBL/GenBank/DDBJ databases">
        <authorList>
            <person name="Alioto T."/>
            <person name="Alioto T."/>
            <person name="Gomez Garrido J."/>
        </authorList>
    </citation>
    <scope>NUCLEOTIDE SEQUENCE</scope>
    <source>
        <strain evidence="1">A484AB</strain>
    </source>
</reference>
<sequence>MSICGQMYGQICRHIGINRLASVVPLTLYRTLSSNMRFNTGEKNYYTILKVTPNATQDEIKQAYYKLSKLYHPDTNESEMAHDYFTAINEAYNVLGNLSDRRKYDRGLSITYNPSPAAKQANKGQQSQHFHGKRIVYDFDDWMIKHNQEAMKRRKRNSAIKEQFDKRHVTNEMDIFNRNIIIAAVLTLIGLVVFNGKKVHL</sequence>
<evidence type="ECO:0000313" key="1">
    <source>
        <dbReference type="EMBL" id="CAB3981927.1"/>
    </source>
</evidence>
<accession>A0A7D9HHQ6</accession>
<dbReference type="PROSITE" id="PS50076">
    <property type="entry name" value="DNAJ_2"/>
    <property type="match status" value="1"/>
</dbReference>
<dbReference type="AlphaFoldDB" id="A0A7D9HHQ6"/>
<dbReference type="SUPFAM" id="SSF46565">
    <property type="entry name" value="Chaperone J-domain"/>
    <property type="match status" value="1"/>
</dbReference>
<dbReference type="InterPro" id="IPR001623">
    <property type="entry name" value="DnaJ_domain"/>
</dbReference>